<evidence type="ECO:0000313" key="7">
    <source>
        <dbReference type="EMBL" id="QAR34320.1"/>
    </source>
</evidence>
<evidence type="ECO:0000259" key="6">
    <source>
        <dbReference type="Pfam" id="PF13458"/>
    </source>
</evidence>
<proteinExistence type="inferred from homology"/>
<evidence type="ECO:0000256" key="2">
    <source>
        <dbReference type="ARBA" id="ARBA00022448"/>
    </source>
</evidence>
<name>A0A410K1J8_9BACT</name>
<dbReference type="PANTHER" id="PTHR30483:SF38">
    <property type="entry name" value="BLR7848 PROTEIN"/>
    <property type="match status" value="1"/>
</dbReference>
<dbReference type="InterPro" id="IPR028081">
    <property type="entry name" value="Leu-bd"/>
</dbReference>
<evidence type="ECO:0000256" key="3">
    <source>
        <dbReference type="ARBA" id="ARBA00022729"/>
    </source>
</evidence>
<dbReference type="InterPro" id="IPR051010">
    <property type="entry name" value="BCAA_transport"/>
</dbReference>
<reference evidence="7 8" key="1">
    <citation type="submission" date="2019-01" db="EMBL/GenBank/DDBJ databases">
        <title>Geovibrio thiophilus DSM 11263, complete genome.</title>
        <authorList>
            <person name="Spring S."/>
            <person name="Bunk B."/>
            <person name="Sproer C."/>
        </authorList>
    </citation>
    <scope>NUCLEOTIDE SEQUENCE [LARGE SCALE GENOMIC DNA]</scope>
    <source>
        <strain evidence="7 8">DSM 11263</strain>
    </source>
</reference>
<dbReference type="Gene3D" id="3.40.50.2300">
    <property type="match status" value="2"/>
</dbReference>
<dbReference type="PANTHER" id="PTHR30483">
    <property type="entry name" value="LEUCINE-SPECIFIC-BINDING PROTEIN"/>
    <property type="match status" value="1"/>
</dbReference>
<evidence type="ECO:0000256" key="4">
    <source>
        <dbReference type="ARBA" id="ARBA00022970"/>
    </source>
</evidence>
<organism evidence="7 8">
    <name type="scientific">Geovibrio thiophilus</name>
    <dbReference type="NCBI Taxonomy" id="139438"/>
    <lineage>
        <taxon>Bacteria</taxon>
        <taxon>Pseudomonadati</taxon>
        <taxon>Deferribacterota</taxon>
        <taxon>Deferribacteres</taxon>
        <taxon>Deferribacterales</taxon>
        <taxon>Geovibrionaceae</taxon>
        <taxon>Geovibrio</taxon>
    </lineage>
</organism>
<dbReference type="InterPro" id="IPR000709">
    <property type="entry name" value="Leu_Ile_Val-bd"/>
</dbReference>
<keyword evidence="3 5" id="KW-0732">Signal</keyword>
<dbReference type="Proteomes" id="UP000287502">
    <property type="component" value="Chromosome"/>
</dbReference>
<dbReference type="PRINTS" id="PR00337">
    <property type="entry name" value="LEUILEVALBP"/>
</dbReference>
<accession>A0A410K1J8</accession>
<dbReference type="Pfam" id="PF13458">
    <property type="entry name" value="Peripla_BP_6"/>
    <property type="match status" value="1"/>
</dbReference>
<dbReference type="OrthoDB" id="9791590at2"/>
<feature type="domain" description="Leucine-binding protein" evidence="6">
    <location>
        <begin position="20"/>
        <end position="366"/>
    </location>
</feature>
<dbReference type="CDD" id="cd06333">
    <property type="entry name" value="PBP1_ABC_RPA1789-like"/>
    <property type="match status" value="1"/>
</dbReference>
<gene>
    <name evidence="7" type="ORF">EP073_13170</name>
</gene>
<keyword evidence="4" id="KW-0029">Amino-acid transport</keyword>
<evidence type="ECO:0000256" key="5">
    <source>
        <dbReference type="SAM" id="SignalP"/>
    </source>
</evidence>
<evidence type="ECO:0000313" key="8">
    <source>
        <dbReference type="Proteomes" id="UP000287502"/>
    </source>
</evidence>
<dbReference type="EMBL" id="CP035108">
    <property type="protein sequence ID" value="QAR34320.1"/>
    <property type="molecule type" value="Genomic_DNA"/>
</dbReference>
<dbReference type="RefSeq" id="WP_128467625.1">
    <property type="nucleotide sequence ID" value="NZ_CP035108.1"/>
</dbReference>
<protein>
    <submittedName>
        <fullName evidence="7">ABC transporter substrate-binding protein</fullName>
    </submittedName>
</protein>
<feature type="chain" id="PRO_5019017080" evidence="5">
    <location>
        <begin position="19"/>
        <end position="372"/>
    </location>
</feature>
<feature type="signal peptide" evidence="5">
    <location>
        <begin position="1"/>
        <end position="18"/>
    </location>
</feature>
<evidence type="ECO:0000256" key="1">
    <source>
        <dbReference type="ARBA" id="ARBA00010062"/>
    </source>
</evidence>
<keyword evidence="2" id="KW-0813">Transport</keyword>
<dbReference type="KEGG" id="gtl:EP073_13170"/>
<dbReference type="SUPFAM" id="SSF53822">
    <property type="entry name" value="Periplasmic binding protein-like I"/>
    <property type="match status" value="1"/>
</dbReference>
<sequence length="372" mass="40081">MKKVLVFLLLLASASAFAGTIKLGALFSVTGPAGYLGLPEKQTVEMLADQINAAGGINGDKIELVFYDTQGDENRTLSYFKRLAAKDKVVAVLGPTRTGSTLVIKDLAEKFRLPLISCATSQQIVTPVNKYVFKTAQSDTLVVEKLFEHLVKIGKKKIAIITEQSGYGTTGRDALLEVAPKYGVNIAVEEKFRDTDKDMTSQLAKIKAAGVDAVICWGVGPAPAIIARNAKALGMGNIYMTQGAASAKFIELAGDAADGIKLTAGRIIVAEQLPEGDRYKKVLMDYKKNFESRFNAPVSAFGGHAYDAFHIFKTAYEKSKGDLSRLPAEIEKVKGFIGIAGEFNMSPTDHTGLTKDAFVIVEIKNGKFILAE</sequence>
<dbReference type="InterPro" id="IPR028082">
    <property type="entry name" value="Peripla_BP_I"/>
</dbReference>
<dbReference type="AlphaFoldDB" id="A0A410K1J8"/>
<dbReference type="GO" id="GO:0006865">
    <property type="term" value="P:amino acid transport"/>
    <property type="evidence" value="ECO:0007669"/>
    <property type="project" value="UniProtKB-KW"/>
</dbReference>
<keyword evidence="8" id="KW-1185">Reference proteome</keyword>
<comment type="similarity">
    <text evidence="1">Belongs to the leucine-binding protein family.</text>
</comment>